<protein>
    <submittedName>
        <fullName evidence="2">ABC transporter permease</fullName>
    </submittedName>
</protein>
<keyword evidence="1" id="KW-0812">Transmembrane</keyword>
<name>A0ABT4VUA0_9HYPH</name>
<feature type="transmembrane region" description="Helical" evidence="1">
    <location>
        <begin position="36"/>
        <end position="54"/>
    </location>
</feature>
<dbReference type="PANTHER" id="PTHR40659:SF1">
    <property type="entry name" value="NICKEL_COBALT EFFLUX SYSTEM RCNA"/>
    <property type="match status" value="1"/>
</dbReference>
<feature type="transmembrane region" description="Helical" evidence="1">
    <location>
        <begin position="219"/>
        <end position="239"/>
    </location>
</feature>
<comment type="caution">
    <text evidence="2">The sequence shown here is derived from an EMBL/GenBank/DDBJ whole genome shotgun (WGS) entry which is preliminary data.</text>
</comment>
<evidence type="ECO:0000256" key="1">
    <source>
        <dbReference type="SAM" id="Phobius"/>
    </source>
</evidence>
<reference evidence="2" key="1">
    <citation type="submission" date="2022-11" db="EMBL/GenBank/DDBJ databases">
        <title>Hoeflea poritis sp. nov., isolated from scleractinian coral Porites lutea.</title>
        <authorList>
            <person name="Zhang G."/>
            <person name="Wei Q."/>
            <person name="Cai L."/>
        </authorList>
    </citation>
    <scope>NUCLEOTIDE SEQUENCE</scope>
    <source>
        <strain evidence="2">E7-10</strain>
    </source>
</reference>
<evidence type="ECO:0000313" key="2">
    <source>
        <dbReference type="EMBL" id="MDA4848285.1"/>
    </source>
</evidence>
<feature type="transmembrane region" description="Helical" evidence="1">
    <location>
        <begin position="176"/>
        <end position="199"/>
    </location>
</feature>
<proteinExistence type="predicted"/>
<dbReference type="RefSeq" id="WP_271092143.1">
    <property type="nucleotide sequence ID" value="NZ_JAPJZH010000021.1"/>
</dbReference>
<dbReference type="EMBL" id="JAPJZH010000021">
    <property type="protein sequence ID" value="MDA4848285.1"/>
    <property type="molecule type" value="Genomic_DNA"/>
</dbReference>
<gene>
    <name evidence="2" type="ORF">OOZ53_23210</name>
</gene>
<feature type="transmembrane region" description="Helical" evidence="1">
    <location>
        <begin position="75"/>
        <end position="96"/>
    </location>
</feature>
<keyword evidence="1" id="KW-0472">Membrane</keyword>
<evidence type="ECO:0000313" key="3">
    <source>
        <dbReference type="Proteomes" id="UP001148313"/>
    </source>
</evidence>
<dbReference type="Proteomes" id="UP001148313">
    <property type="component" value="Unassembled WGS sequence"/>
</dbReference>
<dbReference type="PANTHER" id="PTHR40659">
    <property type="entry name" value="NICKEL/COBALT EFFLUX SYSTEM RCNA"/>
    <property type="match status" value="1"/>
</dbReference>
<keyword evidence="1" id="KW-1133">Transmembrane helix</keyword>
<keyword evidence="3" id="KW-1185">Reference proteome</keyword>
<sequence length="240" mass="25607">MIAWLFNLTVETQREIYLAFGERIKLYAETGDWSELAVFLPMGVVFGIVHALMPGHSKTLLAAYTMATPASAWRAAGTGLILSSVHILMSVLIVLLSLPLVSVTFGASSQTPVLETLSRGLLALVGIWMIVSSLRPQAHAHLAGRSVAFAFFAGLIPCPLSFFVMVFAVSRGVTEAGLAFALVMLVGVAMVLVSVALAANLSRKGLSRFLENNGKTIRIVTVSLQVATGIILLVAAWRIL</sequence>
<organism evidence="2 3">
    <name type="scientific">Hoeflea poritis</name>
    <dbReference type="NCBI Taxonomy" id="2993659"/>
    <lineage>
        <taxon>Bacteria</taxon>
        <taxon>Pseudomonadati</taxon>
        <taxon>Pseudomonadota</taxon>
        <taxon>Alphaproteobacteria</taxon>
        <taxon>Hyphomicrobiales</taxon>
        <taxon>Rhizobiaceae</taxon>
        <taxon>Hoeflea</taxon>
    </lineage>
</organism>
<dbReference type="InterPro" id="IPR051224">
    <property type="entry name" value="NiCoT_RcnA"/>
</dbReference>
<feature type="transmembrane region" description="Helical" evidence="1">
    <location>
        <begin position="146"/>
        <end position="170"/>
    </location>
</feature>
<accession>A0ABT4VUA0</accession>
<feature type="transmembrane region" description="Helical" evidence="1">
    <location>
        <begin position="116"/>
        <end position="134"/>
    </location>
</feature>